<organism evidence="2 3">
    <name type="scientific">Hymenobacter polaris</name>
    <dbReference type="NCBI Taxonomy" id="2682546"/>
    <lineage>
        <taxon>Bacteria</taxon>
        <taxon>Pseudomonadati</taxon>
        <taxon>Bacteroidota</taxon>
        <taxon>Cytophagia</taxon>
        <taxon>Cytophagales</taxon>
        <taxon>Hymenobacteraceae</taxon>
        <taxon>Hymenobacter</taxon>
    </lineage>
</organism>
<dbReference type="AlphaFoldDB" id="A0A7Y0AHJ9"/>
<evidence type="ECO:0000313" key="3">
    <source>
        <dbReference type="Proteomes" id="UP000559626"/>
    </source>
</evidence>
<dbReference type="SUPFAM" id="SSF143597">
    <property type="entry name" value="YojJ-like"/>
    <property type="match status" value="1"/>
</dbReference>
<dbReference type="InterPro" id="IPR048555">
    <property type="entry name" value="DACNH"/>
</dbReference>
<proteinExistence type="predicted"/>
<dbReference type="RefSeq" id="WP_169532887.1">
    <property type="nucleotide sequence ID" value="NZ_JABBGH010000003.1"/>
</dbReference>
<evidence type="ECO:0000259" key="1">
    <source>
        <dbReference type="PROSITE" id="PS51794"/>
    </source>
</evidence>
<accession>A0A7Y0AHJ9</accession>
<gene>
    <name evidence="2" type="ORF">HHL22_18525</name>
</gene>
<evidence type="ECO:0000313" key="2">
    <source>
        <dbReference type="EMBL" id="NML67205.1"/>
    </source>
</evidence>
<dbReference type="Pfam" id="PF21750">
    <property type="entry name" value="DACNH"/>
    <property type="match status" value="1"/>
</dbReference>
<feature type="domain" description="DAC" evidence="1">
    <location>
        <begin position="373"/>
        <end position="527"/>
    </location>
</feature>
<dbReference type="Pfam" id="PF21752">
    <property type="entry name" value="DACNG"/>
    <property type="match status" value="1"/>
</dbReference>
<keyword evidence="3" id="KW-1185">Reference proteome</keyword>
<protein>
    <recommendedName>
        <fullName evidence="1">DAC domain-containing protein</fullName>
    </recommendedName>
</protein>
<reference evidence="2 3" key="1">
    <citation type="submission" date="2020-04" db="EMBL/GenBank/DDBJ databases">
        <title>Hymenobacter polaris sp. nov., isolated from Arctic soil.</title>
        <authorList>
            <person name="Dahal R.H."/>
        </authorList>
    </citation>
    <scope>NUCLEOTIDE SEQUENCE [LARGE SCALE GENOMIC DNA]</scope>
    <source>
        <strain evidence="2 3">RP-2-7</strain>
    </source>
</reference>
<sequence>MSYVEVATVPVTHRIWPHERRYRNAAQAIAQALFDALDDELQPYVQVLGLPVDPSLPIVQEVGPDGTELPTEPLADVAERGRMLVLLGQIPLPTTPLDDTINPEDLRNRLIGKGIRMVLVPVLQELAEGADHEYFSTWPLLLNGYYVCTILRVQRKPLRAYPALKPGRAYTDGRPLPHSLLNAAMTRFNEETVKALTEPEPGAGLLYRPRDTEELLRAAGRGLLDAPALAVGSADWNSGERLARGSSTAPGAERLFYIINTISSLRYEGAEGVGCLLLARRGHPNLEEVFALTCPVDLTDYRAVRKLLEMTTPGIHLLADADKVYALGREVGTYDAEREDLFAFHFLTYYTWELAHAGHTLLRCRYGLPGLARPRLNRLSFKREYKRTFGIPKAEQLERLWQVVLEASRQPKGTLLVITTEALAEADRLKLQCTLIEPVVLTPTITQLVTAIDGAVMLDPQGYCYSIGVILDGKASSGHGNSTRGARYNSAIRYVESSDFPTLVVVVSEDGMVDVMTKESLEEERAK</sequence>
<dbReference type="Pfam" id="PF02457">
    <property type="entry name" value="DAC"/>
    <property type="match status" value="1"/>
</dbReference>
<dbReference type="InterPro" id="IPR003390">
    <property type="entry name" value="DNA_integrity_scan_DisA_N"/>
</dbReference>
<name>A0A7Y0AHJ9_9BACT</name>
<dbReference type="Proteomes" id="UP000559626">
    <property type="component" value="Unassembled WGS sequence"/>
</dbReference>
<dbReference type="InterPro" id="IPR036888">
    <property type="entry name" value="DNA_integrity_DisA_N_sf"/>
</dbReference>
<dbReference type="InterPro" id="IPR048554">
    <property type="entry name" value="DACNG"/>
</dbReference>
<comment type="caution">
    <text evidence="2">The sequence shown here is derived from an EMBL/GenBank/DDBJ whole genome shotgun (WGS) entry which is preliminary data.</text>
</comment>
<dbReference type="Gene3D" id="3.40.1700.10">
    <property type="entry name" value="DNA integrity scanning protein, DisA, N-terminal domain"/>
    <property type="match status" value="1"/>
</dbReference>
<dbReference type="PROSITE" id="PS51794">
    <property type="entry name" value="DAC"/>
    <property type="match status" value="1"/>
</dbReference>
<dbReference type="EMBL" id="JABBGH010000003">
    <property type="protein sequence ID" value="NML67205.1"/>
    <property type="molecule type" value="Genomic_DNA"/>
</dbReference>